<keyword evidence="2" id="KW-1185">Reference proteome</keyword>
<dbReference type="OrthoDB" id="2015515at2759"/>
<accession>A0A9E7GC35</accession>
<reference evidence="1" key="1">
    <citation type="submission" date="2022-05" db="EMBL/GenBank/DDBJ databases">
        <title>The Musa troglodytarum L. genome provides insights into the mechanism of non-climacteric behaviour and enrichment of carotenoids.</title>
        <authorList>
            <person name="Wang J."/>
        </authorList>
    </citation>
    <scope>NUCLEOTIDE SEQUENCE</scope>
    <source>
        <tissue evidence="1">Leaf</tissue>
    </source>
</reference>
<sequence length="92" mass="10439">MHYFLTVGNCIKHVPSAIMHLEFLPVYRLCMLYKPFMDHGVVSRTIDSNISEAKGIYIALEKLGINWNEVGAQLEAEGMSPSRRVSIVCWLV</sequence>
<dbReference type="AlphaFoldDB" id="A0A9E7GC35"/>
<evidence type="ECO:0000313" key="2">
    <source>
        <dbReference type="Proteomes" id="UP001055439"/>
    </source>
</evidence>
<organism evidence="1 2">
    <name type="scientific">Musa troglodytarum</name>
    <name type="common">fe'i banana</name>
    <dbReference type="NCBI Taxonomy" id="320322"/>
    <lineage>
        <taxon>Eukaryota</taxon>
        <taxon>Viridiplantae</taxon>
        <taxon>Streptophyta</taxon>
        <taxon>Embryophyta</taxon>
        <taxon>Tracheophyta</taxon>
        <taxon>Spermatophyta</taxon>
        <taxon>Magnoliopsida</taxon>
        <taxon>Liliopsida</taxon>
        <taxon>Zingiberales</taxon>
        <taxon>Musaceae</taxon>
        <taxon>Musa</taxon>
    </lineage>
</organism>
<gene>
    <name evidence="1" type="ORF">MUK42_26078</name>
</gene>
<protein>
    <submittedName>
        <fullName evidence="1">Transaldolase</fullName>
    </submittedName>
</protein>
<dbReference type="InterPro" id="IPR013785">
    <property type="entry name" value="Aldolase_TIM"/>
</dbReference>
<dbReference type="Proteomes" id="UP001055439">
    <property type="component" value="Chromosome 6"/>
</dbReference>
<name>A0A9E7GC35_9LILI</name>
<dbReference type="EMBL" id="CP097508">
    <property type="protein sequence ID" value="URE12539.1"/>
    <property type="molecule type" value="Genomic_DNA"/>
</dbReference>
<proteinExistence type="predicted"/>
<evidence type="ECO:0000313" key="1">
    <source>
        <dbReference type="EMBL" id="URE12539.1"/>
    </source>
</evidence>
<dbReference type="Gene3D" id="3.20.20.70">
    <property type="entry name" value="Aldolase class I"/>
    <property type="match status" value="1"/>
</dbReference>